<dbReference type="EMBL" id="JBHSJJ010000006">
    <property type="protein sequence ID" value="MFC4872602.1"/>
    <property type="molecule type" value="Genomic_DNA"/>
</dbReference>
<sequence>MKRLLYALGFVTVISALVIGCADDDFWDTFVPETDETPTQSQNNTFVFIPALVEATEERVQQLEVPQGFQVKKFAEGIEEPRMILANPTGQIYVANREAGQVLLLEDTNGDGTADRNEVVAEIPDIHDFTINGNSLYMVTIKEIYQAEMNSDGTLRDPTLLVDNLPDGGQHPNRTIAIGPDGMLYISVGSTCNACPEPNELHATMLRANADGSDIQIYATGLRNTIGFDWHPETGEFWGMDHNIDMLGDNEPLEELNKIVENGFYGWPFIYDDGKYNPFPRPEDKTYAEYRDMTEFPALMYTAHSAPMAMVFYEGTQFPADYNGDAFVAFRGSWNRSAPVGYKVSRIRFENGQPTAFEDFLTGFLVNGGRDHFARPVGLTVTQDGTLLMSDDTNGVIYSVTHP</sequence>
<keyword evidence="1" id="KW-0732">Signal</keyword>
<dbReference type="InterPro" id="IPR011041">
    <property type="entry name" value="Quinoprot_gluc/sorb_DH_b-prop"/>
</dbReference>
<accession>A0ABV9T1K1</accession>
<dbReference type="PANTHER" id="PTHR19328">
    <property type="entry name" value="HEDGEHOG-INTERACTING PROTEIN"/>
    <property type="match status" value="1"/>
</dbReference>
<comment type="caution">
    <text evidence="3">The sequence shown here is derived from an EMBL/GenBank/DDBJ whole genome shotgun (WGS) entry which is preliminary data.</text>
</comment>
<dbReference type="RefSeq" id="WP_377065137.1">
    <property type="nucleotide sequence ID" value="NZ_JBHSJJ010000006.1"/>
</dbReference>
<organism evidence="3 4">
    <name type="scientific">Negadavirga shengliensis</name>
    <dbReference type="NCBI Taxonomy" id="1389218"/>
    <lineage>
        <taxon>Bacteria</taxon>
        <taxon>Pseudomonadati</taxon>
        <taxon>Bacteroidota</taxon>
        <taxon>Cytophagia</taxon>
        <taxon>Cytophagales</taxon>
        <taxon>Cyclobacteriaceae</taxon>
        <taxon>Negadavirga</taxon>
    </lineage>
</organism>
<gene>
    <name evidence="3" type="ORF">ACFPFU_12975</name>
</gene>
<evidence type="ECO:0000313" key="3">
    <source>
        <dbReference type="EMBL" id="MFC4872602.1"/>
    </source>
</evidence>
<reference evidence="4" key="1">
    <citation type="journal article" date="2019" name="Int. J. Syst. Evol. Microbiol.">
        <title>The Global Catalogue of Microorganisms (GCM) 10K type strain sequencing project: providing services to taxonomists for standard genome sequencing and annotation.</title>
        <authorList>
            <consortium name="The Broad Institute Genomics Platform"/>
            <consortium name="The Broad Institute Genome Sequencing Center for Infectious Disease"/>
            <person name="Wu L."/>
            <person name="Ma J."/>
        </authorList>
    </citation>
    <scope>NUCLEOTIDE SEQUENCE [LARGE SCALE GENOMIC DNA]</scope>
    <source>
        <strain evidence="4">CGMCC 4.7466</strain>
    </source>
</reference>
<feature type="signal peptide" evidence="1">
    <location>
        <begin position="1"/>
        <end position="22"/>
    </location>
</feature>
<keyword evidence="4" id="KW-1185">Reference proteome</keyword>
<name>A0ABV9T1K1_9BACT</name>
<dbReference type="PANTHER" id="PTHR19328:SF53">
    <property type="entry name" value="MEMBRANE PROTEIN"/>
    <property type="match status" value="1"/>
</dbReference>
<feature type="chain" id="PRO_5045653108" evidence="1">
    <location>
        <begin position="23"/>
        <end position="403"/>
    </location>
</feature>
<dbReference type="Gene3D" id="2.120.10.30">
    <property type="entry name" value="TolB, C-terminal domain"/>
    <property type="match status" value="1"/>
</dbReference>
<dbReference type="SUPFAM" id="SSF50952">
    <property type="entry name" value="Soluble quinoprotein glucose dehydrogenase"/>
    <property type="match status" value="1"/>
</dbReference>
<protein>
    <submittedName>
        <fullName evidence="3">PQQ-dependent sugar dehydrogenase</fullName>
    </submittedName>
</protein>
<dbReference type="Proteomes" id="UP001595818">
    <property type="component" value="Unassembled WGS sequence"/>
</dbReference>
<dbReference type="Pfam" id="PF22807">
    <property type="entry name" value="TrAA12"/>
    <property type="match status" value="1"/>
</dbReference>
<dbReference type="InterPro" id="IPR011042">
    <property type="entry name" value="6-blade_b-propeller_TolB-like"/>
</dbReference>
<dbReference type="PROSITE" id="PS51257">
    <property type="entry name" value="PROKAR_LIPOPROTEIN"/>
    <property type="match status" value="1"/>
</dbReference>
<evidence type="ECO:0000259" key="2">
    <source>
        <dbReference type="Pfam" id="PF22807"/>
    </source>
</evidence>
<evidence type="ECO:0000256" key="1">
    <source>
        <dbReference type="SAM" id="SignalP"/>
    </source>
</evidence>
<dbReference type="InterPro" id="IPR054539">
    <property type="entry name" value="Beta-prop_PDH"/>
</dbReference>
<proteinExistence type="predicted"/>
<evidence type="ECO:0000313" key="4">
    <source>
        <dbReference type="Proteomes" id="UP001595818"/>
    </source>
</evidence>
<feature type="domain" description="Pyrroloquinoline quinone-dependent pyranose dehydrogenase beta-propeller" evidence="2">
    <location>
        <begin position="64"/>
        <end position="401"/>
    </location>
</feature>